<dbReference type="RefSeq" id="WP_147307066.1">
    <property type="nucleotide sequence ID" value="NZ_CP013729.1"/>
</dbReference>
<keyword evidence="3" id="KW-1185">Reference proteome</keyword>
<sequence>MKINGDRVERLQRTDETRSTHQAQSSGVQAWVDQSPRMTAQRALISAFTPASSPVQRMLSNHQPPETNLAQDRLNIVGENHPESDARRADEIEHCARLLGWGKYWVEGFFPIPLAGGGFALGDPPFLRFYNILFIIKPFDFITGDLKTDFNKIDQVAAFYQSLLYSVTFEAIAAVSAVDMYAEFEENPGDHLVTHNKVFELKEGLHKDLGEIRSLAQKTSEYSVTRSRYRETIEDLNDRFADFNATLNAIGEFVDEREVDQAEKFKGTCGLRSLGMAEAANLANAPKSGVWKVGQAHIDDMLDLPVRTFKLISRDDYNLELAAFKAYWSHPTLNTQGASSVPPESE</sequence>
<accession>A0A0U3N4C8</accession>
<gene>
    <name evidence="2" type="ORF">RD2015_2602</name>
</gene>
<dbReference type="AlphaFoldDB" id="A0A0U3N4C8"/>
<evidence type="ECO:0000256" key="1">
    <source>
        <dbReference type="SAM" id="MobiDB-lite"/>
    </source>
</evidence>
<name>A0A0U3N4C8_9BURK</name>
<dbReference type="OrthoDB" id="292792at2"/>
<evidence type="ECO:0000313" key="2">
    <source>
        <dbReference type="EMBL" id="ALV07067.1"/>
    </source>
</evidence>
<feature type="region of interest" description="Disordered" evidence="1">
    <location>
        <begin position="1"/>
        <end position="33"/>
    </location>
</feature>
<organism evidence="2 3">
    <name type="scientific">Roseateles depolymerans</name>
    <dbReference type="NCBI Taxonomy" id="76731"/>
    <lineage>
        <taxon>Bacteria</taxon>
        <taxon>Pseudomonadati</taxon>
        <taxon>Pseudomonadota</taxon>
        <taxon>Betaproteobacteria</taxon>
        <taxon>Burkholderiales</taxon>
        <taxon>Sphaerotilaceae</taxon>
        <taxon>Roseateles</taxon>
    </lineage>
</organism>
<proteinExistence type="predicted"/>
<evidence type="ECO:0000313" key="3">
    <source>
        <dbReference type="Proteomes" id="UP000060699"/>
    </source>
</evidence>
<feature type="compositionally biased region" description="Basic and acidic residues" evidence="1">
    <location>
        <begin position="1"/>
        <end position="19"/>
    </location>
</feature>
<reference evidence="2 3" key="1">
    <citation type="submission" date="2015-12" db="EMBL/GenBank/DDBJ databases">
        <title>Complete genome of Roseateles depolymerans KCTC 42856.</title>
        <authorList>
            <person name="Kim K.M."/>
        </authorList>
    </citation>
    <scope>NUCLEOTIDE SEQUENCE [LARGE SCALE GENOMIC DNA]</scope>
    <source>
        <strain evidence="2 3">KCTC 42856</strain>
    </source>
</reference>
<dbReference type="EMBL" id="CP013729">
    <property type="protein sequence ID" value="ALV07067.1"/>
    <property type="molecule type" value="Genomic_DNA"/>
</dbReference>
<dbReference type="STRING" id="76731.RD2015_2602"/>
<dbReference type="Proteomes" id="UP000060699">
    <property type="component" value="Chromosome"/>
</dbReference>
<protein>
    <submittedName>
        <fullName evidence="2">Uncharacterized protein</fullName>
    </submittedName>
</protein>
<dbReference type="KEGG" id="rdp:RD2015_2602"/>